<dbReference type="EMBL" id="CP034587">
    <property type="protein sequence ID" value="AZQ75236.1"/>
    <property type="molecule type" value="Genomic_DNA"/>
</dbReference>
<evidence type="ECO:0000313" key="1">
    <source>
        <dbReference type="EMBL" id="AZQ75236.1"/>
    </source>
</evidence>
<gene>
    <name evidence="1" type="ORF">EKH77_32485</name>
</gene>
<dbReference type="OrthoDB" id="3464282at2"/>
<keyword evidence="2" id="KW-1185">Reference proteome</keyword>
<proteinExistence type="predicted"/>
<dbReference type="Proteomes" id="UP000267900">
    <property type="component" value="Chromosome"/>
</dbReference>
<organism evidence="1 2">
    <name type="scientific">Streptomyces luteoverticillatus</name>
    <name type="common">Streptoverticillium luteoverticillatus</name>
    <dbReference type="NCBI Taxonomy" id="66425"/>
    <lineage>
        <taxon>Bacteria</taxon>
        <taxon>Bacillati</taxon>
        <taxon>Actinomycetota</taxon>
        <taxon>Actinomycetes</taxon>
        <taxon>Kitasatosporales</taxon>
        <taxon>Streptomycetaceae</taxon>
        <taxon>Streptomyces</taxon>
    </lineage>
</organism>
<dbReference type="RefSeq" id="WP_126917738.1">
    <property type="nucleotide sequence ID" value="NZ_CP034587.1"/>
</dbReference>
<accession>A0A3S9PS99</accession>
<name>A0A3S9PS99_STRLT</name>
<evidence type="ECO:0000313" key="2">
    <source>
        <dbReference type="Proteomes" id="UP000267900"/>
    </source>
</evidence>
<sequence length="213" mass="23627">MSTDIYGCIEVRHPCADEDWYEWEPWQRAMDLSPLYPGQDYAAFGCLFGVRDYAGWEPLAAGRGLPADASTAIREEFEQAKALDAAVNSPTWVSWEELDQADLGLSPEGVRGVLIAREGDTPSIEARYVVRDQWPTEFVERHGAPPLGVSPLGAPYGEPYGEWASGATRFCYQRFTRRDVLGPGTGWEHVFAVMRALAGRFGGSGVRLVVYFD</sequence>
<protein>
    <submittedName>
        <fullName evidence="1">Uncharacterized protein</fullName>
    </submittedName>
</protein>
<dbReference type="AlphaFoldDB" id="A0A3S9PS99"/>
<reference evidence="1 2" key="1">
    <citation type="submission" date="2018-12" db="EMBL/GenBank/DDBJ databases">
        <title>The whole draft genome of Streptomyce luteoverticillatus CGMCC 15060.</title>
        <authorList>
            <person name="Feng Z."/>
            <person name="Chen G."/>
            <person name="Zhang J."/>
            <person name="Zhu H."/>
            <person name="Yu X."/>
            <person name="Zhang W."/>
            <person name="Zhang X."/>
        </authorList>
    </citation>
    <scope>NUCLEOTIDE SEQUENCE [LARGE SCALE GENOMIC DNA]</scope>
    <source>
        <strain evidence="1 2">CGMCC 15060</strain>
    </source>
</reference>